<protein>
    <submittedName>
        <fullName evidence="1">Uncharacterized protein</fullName>
    </submittedName>
</protein>
<accession>A0A165XAS8</accession>
<sequence length="392" mass="46253">MCDFVFRYDSHIENKLSKYIKTTNGKTLLQVSNNKFITIKIGSSYGKKYISVSFNDSICFMNFIVGKRIHCQTNTISNCECCTNYTCYCKYIFQNRCIEHIKIFIAKYLPMIREISNHKFKLIDLIKVDTINNNPTVFNSIKLIKFDTNNDLIFNNDLILLIFEYGFFEDTIDVVKILLDSIQHVTFEFIDTLINIFKKNINGKDRKYFMDKIKSHTFNLSLMDFIKPVLSTDNVDLFYYVIDELTTIVGQIFCDNDTSECDNIDKLDTKFKYDSSKSIKIINHLVSISFYCPKIFKQLLIDINNIDLISDIINKLVFYNYIEYVVIIFDYLGSNIQKFIDEIFLYATSIDMIDLLIDYGADYEKIYRNRKFHKLREDIIVHIKKLIKSNKN</sequence>
<evidence type="ECO:0000313" key="2">
    <source>
        <dbReference type="Proteomes" id="UP000241559"/>
    </source>
</evidence>
<name>A0A165XAS8_MIMIV</name>
<reference evidence="1" key="1">
    <citation type="journal article" date="2016" name="Genom Data">
        <title>Isolation and complete genome sequencing of Mimivirus bombay, a Giant Virus in sewage of Mumbai, India.</title>
        <authorList>
            <person name="Chatterjee A."/>
            <person name="Ali F."/>
            <person name="Bange D."/>
            <person name="Kondabagil K."/>
        </authorList>
    </citation>
    <scope>NUCLEOTIDE SEQUENCE [LARGE SCALE GENOMIC DNA]</scope>
    <source>
        <strain evidence="1">1</strain>
    </source>
</reference>
<dbReference type="Proteomes" id="UP000241559">
    <property type="component" value="Segment"/>
</dbReference>
<dbReference type="EMBL" id="KU761889">
    <property type="protein sequence ID" value="AMZ02633.1"/>
    <property type="molecule type" value="Genomic_DNA"/>
</dbReference>
<evidence type="ECO:0000313" key="1">
    <source>
        <dbReference type="EMBL" id="AMZ02633.1"/>
    </source>
</evidence>
<proteinExistence type="predicted"/>
<organism evidence="1 2">
    <name type="scientific">Mimivirus Bombay</name>
    <dbReference type="NCBI Taxonomy" id="1835008"/>
    <lineage>
        <taxon>Viruses</taxon>
        <taxon>Varidnaviria</taxon>
        <taxon>Bamfordvirae</taxon>
        <taxon>Nucleocytoviricota</taxon>
        <taxon>Megaviricetes</taxon>
        <taxon>Imitervirales</taxon>
        <taxon>Mimiviridae</taxon>
        <taxon>Megamimivirinae</taxon>
        <taxon>Mimivirus</taxon>
        <taxon>Mimivirus bradfordmassiliense</taxon>
    </lineage>
</organism>